<feature type="compositionally biased region" description="Low complexity" evidence="1">
    <location>
        <begin position="502"/>
        <end position="514"/>
    </location>
</feature>
<evidence type="ECO:0000313" key="2">
    <source>
        <dbReference type="EMBL" id="UNK45479.1"/>
    </source>
</evidence>
<dbReference type="EMBL" id="CP093326">
    <property type="protein sequence ID" value="UNK45479.1"/>
    <property type="molecule type" value="Genomic_DNA"/>
</dbReference>
<evidence type="ECO:0000313" key="3">
    <source>
        <dbReference type="Proteomes" id="UP000829069"/>
    </source>
</evidence>
<sequence>MSIFEKHPTVALTVGALCLASITASGLAVLQLSGMPMVLPREPAPAVAEAASPVAISAVLADSPASTSLTALLEEPPAKWKTDGPLQRGVALPVPYSCDSGAAPSVALARSFKVGKVRVQVVSAAYTAGLGAEAMDNLLDNASDCAGNSVGVDGEDLDTPGVQAHRDYTNKSGRTMQVVTFRRGDVLTFVVGKADAKLRKLAKQLDKNLAGTLERVCADQKSDAEDAARSPWSTDDYKPFTRTSTVAIRSVSPPQAPADAGDRAVPMPAPTLKVKAATPAAEPSYPVWPLMPEARKVPKPPKSPADEPATAAKVRVLADDPAGPGCGWSFTGMAPVPFDAEDAAAANRERTSAAEEKLAAGVEKWQQSVLDYWAAYDQYRTEVKEYKDYAAAVAKVNKAWDKIAAQWDDYWSEYAAYQQALAERSTFFARRDNAEANYRDALAECQAGNREAVQDYRQAERDYQDAVDEAEDEDEDPPERPAEPEPVDCDAAIQPPSILNWAAPAEPTAPATPADPRPKDQR</sequence>
<accession>A0ABY3W5D6</accession>
<dbReference type="Proteomes" id="UP000829069">
    <property type="component" value="Chromosome"/>
</dbReference>
<organism evidence="2 3">
    <name type="scientific">Arthrobacter sulfonylureivorans</name>
    <dbReference type="NCBI Taxonomy" id="2486855"/>
    <lineage>
        <taxon>Bacteria</taxon>
        <taxon>Bacillati</taxon>
        <taxon>Actinomycetota</taxon>
        <taxon>Actinomycetes</taxon>
        <taxon>Micrococcales</taxon>
        <taxon>Micrococcaceae</taxon>
        <taxon>Arthrobacter</taxon>
    </lineage>
</organism>
<feature type="compositionally biased region" description="Basic and acidic residues" evidence="1">
    <location>
        <begin position="455"/>
        <end position="464"/>
    </location>
</feature>
<reference evidence="2 3" key="1">
    <citation type="submission" date="2022-03" db="EMBL/GenBank/DDBJ databases">
        <title>Isotopic signatures of nitrous oxide derived from detoxification processes.</title>
        <authorList>
            <person name="Behrendt U."/>
            <person name="Buchen C."/>
            <person name="Well R."/>
            <person name="Ulrich A."/>
            <person name="Rohe L."/>
            <person name="Kolb S."/>
            <person name="Schloter M."/>
            <person name="Horn M.A."/>
            <person name="Augustin J."/>
        </authorList>
    </citation>
    <scope>NUCLEOTIDE SEQUENCE [LARGE SCALE GENOMIC DNA]</scope>
    <source>
        <strain evidence="2 3">S4-C24</strain>
    </source>
</reference>
<gene>
    <name evidence="2" type="ORF">MNQ99_16405</name>
</gene>
<proteinExistence type="predicted"/>
<dbReference type="RefSeq" id="WP_127513328.1">
    <property type="nucleotide sequence ID" value="NZ_CP093326.1"/>
</dbReference>
<feature type="region of interest" description="Disordered" evidence="1">
    <location>
        <begin position="455"/>
        <end position="522"/>
    </location>
</feature>
<feature type="compositionally biased region" description="Acidic residues" evidence="1">
    <location>
        <begin position="465"/>
        <end position="477"/>
    </location>
</feature>
<name>A0ABY3W5D6_9MICC</name>
<protein>
    <submittedName>
        <fullName evidence="2">Uncharacterized protein</fullName>
    </submittedName>
</protein>
<keyword evidence="3" id="KW-1185">Reference proteome</keyword>
<evidence type="ECO:0000256" key="1">
    <source>
        <dbReference type="SAM" id="MobiDB-lite"/>
    </source>
</evidence>